<feature type="region of interest" description="Disordered" evidence="1">
    <location>
        <begin position="1"/>
        <end position="26"/>
    </location>
</feature>
<evidence type="ECO:0000313" key="2">
    <source>
        <dbReference type="EMBL" id="GKZ27412.1"/>
    </source>
</evidence>
<sequence>MPARRNERESRRDTPESEDQGPDQSQTEFQILLRANNELMIRVDRILKVLGQSLSVSAPATPPSTQVSSPGRSRASVVSRSSLASSNTQAARTGLGLPAVIIDLRSAGEETKALEDDPTQTREKIRTALQRETATANVDVVGVKPTSRTTLKRKASRASAGPLTGCHALPGAQLQGEQWFRIKLNDVKKESVFRESGMQREDFGRKFQDENGVAEIKKIIWLSRKKRYGSLAIYLSKQADAEALLSRRIAHVHGEAVFLIPSMNVSVHYDAANVNNTTTKQTDARTRKPAASARAATI</sequence>
<proteinExistence type="predicted"/>
<feature type="compositionally biased region" description="Polar residues" evidence="1">
    <location>
        <begin position="56"/>
        <end position="66"/>
    </location>
</feature>
<reference evidence="2" key="1">
    <citation type="submission" date="2022-07" db="EMBL/GenBank/DDBJ databases">
        <title>Taxonomy of Aspergillus series Nigri: significant species reduction supported by multi-species coalescent approaches.</title>
        <authorList>
            <person name="Bian C."/>
            <person name="Kusuya Y."/>
            <person name="Sklenar F."/>
            <person name="D'hooge E."/>
            <person name="Yaguchi T."/>
            <person name="Takahashi H."/>
            <person name="Hubka V."/>
        </authorList>
    </citation>
    <scope>NUCLEOTIDE SEQUENCE</scope>
    <source>
        <strain evidence="2">CBS 733.88</strain>
    </source>
</reference>
<dbReference type="EMBL" id="BROQ01000211">
    <property type="protein sequence ID" value="GKZ27412.1"/>
    <property type="molecule type" value="Genomic_DNA"/>
</dbReference>
<feature type="region of interest" description="Disordered" evidence="1">
    <location>
        <begin position="278"/>
        <end position="298"/>
    </location>
</feature>
<feature type="region of interest" description="Disordered" evidence="1">
    <location>
        <begin position="56"/>
        <end position="90"/>
    </location>
</feature>
<comment type="caution">
    <text evidence="2">The sequence shown here is derived from an EMBL/GenBank/DDBJ whole genome shotgun (WGS) entry which is preliminary data.</text>
</comment>
<organism evidence="2 3">
    <name type="scientific">Aspergillus brasiliensis</name>
    <dbReference type="NCBI Taxonomy" id="319629"/>
    <lineage>
        <taxon>Eukaryota</taxon>
        <taxon>Fungi</taxon>
        <taxon>Dikarya</taxon>
        <taxon>Ascomycota</taxon>
        <taxon>Pezizomycotina</taxon>
        <taxon>Eurotiomycetes</taxon>
        <taxon>Eurotiomycetidae</taxon>
        <taxon>Eurotiales</taxon>
        <taxon>Aspergillaceae</taxon>
        <taxon>Aspergillus</taxon>
        <taxon>Aspergillus subgen. Circumdati</taxon>
    </lineage>
</organism>
<protein>
    <submittedName>
        <fullName evidence="2">Uncharacterized protein</fullName>
    </submittedName>
</protein>
<feature type="compositionally biased region" description="Basic and acidic residues" evidence="1">
    <location>
        <begin position="1"/>
        <end position="15"/>
    </location>
</feature>
<accession>A0A9W6DUC7</accession>
<dbReference type="Proteomes" id="UP001143548">
    <property type="component" value="Unassembled WGS sequence"/>
</dbReference>
<evidence type="ECO:0000256" key="1">
    <source>
        <dbReference type="SAM" id="MobiDB-lite"/>
    </source>
</evidence>
<evidence type="ECO:0000313" key="3">
    <source>
        <dbReference type="Proteomes" id="UP001143548"/>
    </source>
</evidence>
<feature type="compositionally biased region" description="Low complexity" evidence="1">
    <location>
        <begin position="67"/>
        <end position="86"/>
    </location>
</feature>
<dbReference type="AlphaFoldDB" id="A0A9W6DUC7"/>
<name>A0A9W6DUC7_9EURO</name>
<gene>
    <name evidence="2" type="ORF">AbraCBS73388_004630</name>
</gene>